<protein>
    <submittedName>
        <fullName evidence="2">Multidrug ABC transporter</fullName>
    </submittedName>
</protein>
<keyword evidence="1" id="KW-0472">Membrane</keyword>
<evidence type="ECO:0000313" key="3">
    <source>
        <dbReference type="Proteomes" id="UP001523566"/>
    </source>
</evidence>
<reference evidence="2 3" key="1">
    <citation type="journal article" date="2022" name="Genome Biol. Evol.">
        <title>Host diet, physiology and behaviors set the stage for Lachnospiraceae cladogenesis.</title>
        <authorList>
            <person name="Vera-Ponce De Leon A."/>
            <person name="Schneider M."/>
            <person name="Jahnes B.C."/>
            <person name="Sadowski V."/>
            <person name="Camuy-Velez L.A."/>
            <person name="Duan J."/>
            <person name="Sabree Z.L."/>
        </authorList>
    </citation>
    <scope>NUCLEOTIDE SEQUENCE [LARGE SCALE GENOMIC DNA]</scope>
    <source>
        <strain evidence="2 3">PAL113</strain>
    </source>
</reference>
<feature type="transmembrane region" description="Helical" evidence="1">
    <location>
        <begin position="43"/>
        <end position="61"/>
    </location>
</feature>
<feature type="transmembrane region" description="Helical" evidence="1">
    <location>
        <begin position="6"/>
        <end position="22"/>
    </location>
</feature>
<keyword evidence="1" id="KW-0812">Transmembrane</keyword>
<name>A0ABT1E5Z1_9FIRM</name>
<organism evidence="2 3">
    <name type="scientific">Aequitasia blattaphilus</name>
    <dbReference type="NCBI Taxonomy" id="2949332"/>
    <lineage>
        <taxon>Bacteria</taxon>
        <taxon>Bacillati</taxon>
        <taxon>Bacillota</taxon>
        <taxon>Clostridia</taxon>
        <taxon>Lachnospirales</taxon>
        <taxon>Lachnospiraceae</taxon>
        <taxon>Aequitasia</taxon>
    </lineage>
</organism>
<proteinExistence type="predicted"/>
<accession>A0ABT1E5Z1</accession>
<dbReference type="EMBL" id="JAMZFW010000002">
    <property type="protein sequence ID" value="MCP1101251.1"/>
    <property type="molecule type" value="Genomic_DNA"/>
</dbReference>
<comment type="caution">
    <text evidence="2">The sequence shown here is derived from an EMBL/GenBank/DDBJ whole genome shotgun (WGS) entry which is preliminary data.</text>
</comment>
<feature type="transmembrane region" description="Helical" evidence="1">
    <location>
        <begin position="67"/>
        <end position="86"/>
    </location>
</feature>
<gene>
    <name evidence="2" type="ORF">NK125_02345</name>
</gene>
<keyword evidence="3" id="KW-1185">Reference proteome</keyword>
<dbReference type="SUPFAM" id="SSF103481">
    <property type="entry name" value="Multidrug resistance efflux transporter EmrE"/>
    <property type="match status" value="1"/>
</dbReference>
<evidence type="ECO:0000313" key="2">
    <source>
        <dbReference type="EMBL" id="MCP1101251.1"/>
    </source>
</evidence>
<dbReference type="InterPro" id="IPR037185">
    <property type="entry name" value="EmrE-like"/>
</dbReference>
<evidence type="ECO:0000256" key="1">
    <source>
        <dbReference type="SAM" id="Phobius"/>
    </source>
</evidence>
<feature type="transmembrane region" description="Helical" evidence="1">
    <location>
        <begin position="93"/>
        <end position="109"/>
    </location>
</feature>
<sequence length="110" mass="12411">MNIYFLIMFGGSFLAAISQVLLKKSANSSHKNIVNEYLNPRVIVGYILLMTSLLVNVYAYRGVPYKFAPVFAAATYVFSLFFSLIFLKEKIQGKIVGNIIIILGMIIYFI</sequence>
<keyword evidence="1" id="KW-1133">Transmembrane helix</keyword>
<dbReference type="Proteomes" id="UP001523566">
    <property type="component" value="Unassembled WGS sequence"/>
</dbReference>
<dbReference type="Gene3D" id="1.10.3730.20">
    <property type="match status" value="1"/>
</dbReference>
<dbReference type="RefSeq" id="WP_262065033.1">
    <property type="nucleotide sequence ID" value="NZ_JAMXOD010000002.1"/>
</dbReference>